<comment type="subunit">
    <text evidence="9">Homodimer.</text>
</comment>
<dbReference type="Gene3D" id="3.40.50.300">
    <property type="entry name" value="P-loop containing nucleotide triphosphate hydrolases"/>
    <property type="match status" value="1"/>
</dbReference>
<proteinExistence type="inferred from homology"/>
<evidence type="ECO:0000256" key="3">
    <source>
        <dbReference type="ARBA" id="ARBA00022723"/>
    </source>
</evidence>
<dbReference type="Proteomes" id="UP000198307">
    <property type="component" value="Unassembled WGS sequence"/>
</dbReference>
<protein>
    <recommendedName>
        <fullName evidence="9">ATP-dependent dethiobiotin synthetase BioD</fullName>
        <ecNumber evidence="9">6.3.3.3</ecNumber>
    </recommendedName>
    <alternativeName>
        <fullName evidence="9">DTB synthetase</fullName>
        <shortName evidence="9">DTBS</shortName>
    </alternativeName>
    <alternativeName>
        <fullName evidence="9">Dethiobiotin synthase</fullName>
    </alternativeName>
</protein>
<comment type="catalytic activity">
    <reaction evidence="9">
        <text>(7R,8S)-7,8-diammoniononanoate + CO2 + ATP = (4R,5S)-dethiobiotin + ADP + phosphate + 3 H(+)</text>
        <dbReference type="Rhea" id="RHEA:15805"/>
        <dbReference type="ChEBI" id="CHEBI:15378"/>
        <dbReference type="ChEBI" id="CHEBI:16526"/>
        <dbReference type="ChEBI" id="CHEBI:30616"/>
        <dbReference type="ChEBI" id="CHEBI:43474"/>
        <dbReference type="ChEBI" id="CHEBI:149469"/>
        <dbReference type="ChEBI" id="CHEBI:149473"/>
        <dbReference type="ChEBI" id="CHEBI:456216"/>
        <dbReference type="EC" id="6.3.3.3"/>
    </reaction>
</comment>
<comment type="cofactor">
    <cofactor evidence="9">
        <name>Mg(2+)</name>
        <dbReference type="ChEBI" id="CHEBI:18420"/>
    </cofactor>
</comment>
<dbReference type="EC" id="6.3.3.3" evidence="9"/>
<keyword evidence="5 9" id="KW-0093">Biotin biosynthesis</keyword>
<evidence type="ECO:0000256" key="7">
    <source>
        <dbReference type="ARBA" id="ARBA00022842"/>
    </source>
</evidence>
<keyword evidence="1 9" id="KW-0963">Cytoplasm</keyword>
<evidence type="ECO:0000256" key="4">
    <source>
        <dbReference type="ARBA" id="ARBA00022741"/>
    </source>
</evidence>
<comment type="function">
    <text evidence="9">Catalyzes a mechanistically unusual reaction, the ATP-dependent insertion of CO2 between the N7 and N8 nitrogen atoms of 7,8-diaminopelargonic acid (DAPA, also called 7,8-diammoniononanoate) to form a ureido ring.</text>
</comment>
<dbReference type="SUPFAM" id="SSF52540">
    <property type="entry name" value="P-loop containing nucleoside triphosphate hydrolases"/>
    <property type="match status" value="1"/>
</dbReference>
<name>A0A239PTU4_9RHOB</name>
<evidence type="ECO:0000313" key="11">
    <source>
        <dbReference type="Proteomes" id="UP000198307"/>
    </source>
</evidence>
<feature type="binding site" evidence="9">
    <location>
        <position position="122"/>
    </location>
    <ligand>
        <name>Mg(2+)</name>
        <dbReference type="ChEBI" id="CHEBI:18420"/>
    </ligand>
</feature>
<dbReference type="GO" id="GO:0005524">
    <property type="term" value="F:ATP binding"/>
    <property type="evidence" value="ECO:0007669"/>
    <property type="project" value="UniProtKB-UniRule"/>
</dbReference>
<dbReference type="OrthoDB" id="9802097at2"/>
<keyword evidence="11" id="KW-1185">Reference proteome</keyword>
<comment type="catalytic activity">
    <reaction evidence="8">
        <text>(7R,8S)-8-amino-7-(carboxyamino)nonanoate + ATP = (4R,5S)-dethiobiotin + ADP + phosphate + H(+)</text>
        <dbReference type="Rhea" id="RHEA:63684"/>
        <dbReference type="ChEBI" id="CHEBI:15378"/>
        <dbReference type="ChEBI" id="CHEBI:30616"/>
        <dbReference type="ChEBI" id="CHEBI:43474"/>
        <dbReference type="ChEBI" id="CHEBI:149470"/>
        <dbReference type="ChEBI" id="CHEBI:149473"/>
        <dbReference type="ChEBI" id="CHEBI:456216"/>
    </reaction>
</comment>
<dbReference type="HAMAP" id="MF_00336">
    <property type="entry name" value="BioD"/>
    <property type="match status" value="1"/>
</dbReference>
<dbReference type="GO" id="GO:0009102">
    <property type="term" value="P:biotin biosynthetic process"/>
    <property type="evidence" value="ECO:0007669"/>
    <property type="project" value="UniProtKB-UniRule"/>
</dbReference>
<feature type="binding site" evidence="9">
    <location>
        <position position="16"/>
    </location>
    <ligand>
        <name>Mg(2+)</name>
        <dbReference type="ChEBI" id="CHEBI:18420"/>
    </ligand>
</feature>
<dbReference type="InterPro" id="IPR027417">
    <property type="entry name" value="P-loop_NTPase"/>
</dbReference>
<evidence type="ECO:0000256" key="8">
    <source>
        <dbReference type="ARBA" id="ARBA00047386"/>
    </source>
</evidence>
<feature type="binding site" evidence="9">
    <location>
        <position position="70"/>
    </location>
    <ligand>
        <name>ATP</name>
        <dbReference type="ChEBI" id="CHEBI:30616"/>
    </ligand>
</feature>
<feature type="binding site" evidence="9">
    <location>
        <begin position="122"/>
        <end position="125"/>
    </location>
    <ligand>
        <name>ATP</name>
        <dbReference type="ChEBI" id="CHEBI:30616"/>
    </ligand>
</feature>
<comment type="pathway">
    <text evidence="9">Cofactor biosynthesis; biotin biosynthesis; biotin from 7,8-diaminononanoate: step 1/2.</text>
</comment>
<keyword evidence="2 9" id="KW-0436">Ligase</keyword>
<dbReference type="InterPro" id="IPR004472">
    <property type="entry name" value="DTB_synth_BioD"/>
</dbReference>
<dbReference type="PANTHER" id="PTHR43210:SF2">
    <property type="entry name" value="ATP-DEPENDENT DETHIOBIOTIN SYNTHETASE BIOD 2"/>
    <property type="match status" value="1"/>
</dbReference>
<keyword evidence="7 9" id="KW-0460">Magnesium</keyword>
<feature type="binding site" evidence="9">
    <location>
        <position position="36"/>
    </location>
    <ligand>
        <name>substrate</name>
    </ligand>
</feature>
<comment type="caution">
    <text evidence="9">Lacks conserved residue(s) required for the propagation of feature annotation.</text>
</comment>
<dbReference type="GO" id="GO:0004141">
    <property type="term" value="F:dethiobiotin synthase activity"/>
    <property type="evidence" value="ECO:0007669"/>
    <property type="project" value="UniProtKB-UniRule"/>
</dbReference>
<dbReference type="RefSeq" id="WP_089343873.1">
    <property type="nucleotide sequence ID" value="NZ_CP067129.1"/>
</dbReference>
<reference evidence="10 11" key="1">
    <citation type="submission" date="2017-07" db="EMBL/GenBank/DDBJ databases">
        <authorList>
            <person name="Sun Z.S."/>
            <person name="Albrecht U."/>
            <person name="Echele G."/>
            <person name="Lee C.C."/>
        </authorList>
    </citation>
    <scope>NUCLEOTIDE SEQUENCE [LARGE SCALE GENOMIC DNA]</scope>
    <source>
        <strain evidence="10 11">DSM 14827</strain>
    </source>
</reference>
<dbReference type="GO" id="GO:0000287">
    <property type="term" value="F:magnesium ion binding"/>
    <property type="evidence" value="ECO:0007669"/>
    <property type="project" value="UniProtKB-UniRule"/>
</dbReference>
<dbReference type="AlphaFoldDB" id="A0A239PTU4"/>
<dbReference type="PIRSF" id="PIRSF006755">
    <property type="entry name" value="DTB_synth"/>
    <property type="match status" value="1"/>
</dbReference>
<feature type="binding site" evidence="9">
    <location>
        <begin position="206"/>
        <end position="208"/>
    </location>
    <ligand>
        <name>ATP</name>
        <dbReference type="ChEBI" id="CHEBI:30616"/>
    </ligand>
</feature>
<comment type="subcellular location">
    <subcellularLocation>
        <location evidence="9">Cytoplasm</location>
    </subcellularLocation>
</comment>
<feature type="binding site" evidence="9">
    <location>
        <begin position="12"/>
        <end position="17"/>
    </location>
    <ligand>
        <name>ATP</name>
        <dbReference type="ChEBI" id="CHEBI:30616"/>
    </ligand>
</feature>
<keyword evidence="6 9" id="KW-0067">ATP-binding</keyword>
<dbReference type="NCBIfam" id="TIGR00347">
    <property type="entry name" value="bioD"/>
    <property type="match status" value="1"/>
</dbReference>
<dbReference type="EMBL" id="FZQB01000004">
    <property type="protein sequence ID" value="SNT73117.1"/>
    <property type="molecule type" value="Genomic_DNA"/>
</dbReference>
<evidence type="ECO:0000256" key="6">
    <source>
        <dbReference type="ARBA" id="ARBA00022840"/>
    </source>
</evidence>
<evidence type="ECO:0000256" key="2">
    <source>
        <dbReference type="ARBA" id="ARBA00022598"/>
    </source>
</evidence>
<evidence type="ECO:0000256" key="1">
    <source>
        <dbReference type="ARBA" id="ARBA00022490"/>
    </source>
</evidence>
<evidence type="ECO:0000256" key="9">
    <source>
        <dbReference type="HAMAP-Rule" id="MF_00336"/>
    </source>
</evidence>
<keyword evidence="3 9" id="KW-0479">Metal-binding</keyword>
<dbReference type="PANTHER" id="PTHR43210">
    <property type="entry name" value="DETHIOBIOTIN SYNTHETASE"/>
    <property type="match status" value="1"/>
</dbReference>
<evidence type="ECO:0000256" key="5">
    <source>
        <dbReference type="ARBA" id="ARBA00022756"/>
    </source>
</evidence>
<organism evidence="10 11">
    <name type="scientific">Paracoccus seriniphilus</name>
    <dbReference type="NCBI Taxonomy" id="184748"/>
    <lineage>
        <taxon>Bacteria</taxon>
        <taxon>Pseudomonadati</taxon>
        <taxon>Pseudomonadota</taxon>
        <taxon>Alphaproteobacteria</taxon>
        <taxon>Rhodobacterales</taxon>
        <taxon>Paracoccaceae</taxon>
        <taxon>Paracoccus</taxon>
    </lineage>
</organism>
<feature type="active site" evidence="9">
    <location>
        <position position="32"/>
    </location>
</feature>
<feature type="binding site" evidence="9">
    <location>
        <position position="70"/>
    </location>
    <ligand>
        <name>Mg(2+)</name>
        <dbReference type="ChEBI" id="CHEBI:18420"/>
    </ligand>
</feature>
<dbReference type="CDD" id="cd03109">
    <property type="entry name" value="DTBS"/>
    <property type="match status" value="1"/>
</dbReference>
<evidence type="ECO:0000313" key="10">
    <source>
        <dbReference type="EMBL" id="SNT73117.1"/>
    </source>
</evidence>
<sequence>MARFVITGTGTDIGKTVLAAGLCGLIGADYWKPVQTGLAHDLPNPMAGGRRQGLSPMDGSRAYLPVAGTDSAEVEHLSGQPVHPEAYLLREPLSPHRAAELNGVEIDPADLTPPDADRLVVEGAGGVLVPVTRDILFADLFAQWQIPVILVATTGLGTISHSLSALESLRARQVPVHGIAFVGEDNPDNLRTICELGRVRLLGRLPFLEQLDRFSLAAAMHEQFDPEDFR</sequence>
<dbReference type="Pfam" id="PF13500">
    <property type="entry name" value="AAA_26"/>
    <property type="match status" value="1"/>
</dbReference>
<keyword evidence="4 9" id="KW-0547">Nucleotide-binding</keyword>
<comment type="similarity">
    <text evidence="9">Belongs to the dethiobiotin synthetase family.</text>
</comment>
<dbReference type="UniPathway" id="UPA00078">
    <property type="reaction ID" value="UER00161"/>
</dbReference>
<dbReference type="GO" id="GO:0005829">
    <property type="term" value="C:cytosol"/>
    <property type="evidence" value="ECO:0007669"/>
    <property type="project" value="TreeGrafter"/>
</dbReference>
<gene>
    <name evidence="9" type="primary">bioD</name>
    <name evidence="10" type="ORF">SAMN05444959_104289</name>
</gene>
<accession>A0A239PTU4</accession>